<sequence>MDPEREPSEREHAVWDRVRRAATGMDHHRAKAALGEARKAAEEGSADGRTTPDTQTELDEWERITDVLADHAGAYDPATDPFVQGQLAARSDRARASGRRG</sequence>
<dbReference type="OrthoDB" id="4236290at2"/>
<feature type="region of interest" description="Disordered" evidence="1">
    <location>
        <begin position="73"/>
        <end position="101"/>
    </location>
</feature>
<evidence type="ECO:0000313" key="2">
    <source>
        <dbReference type="EMBL" id="PKT68364.1"/>
    </source>
</evidence>
<reference evidence="2 3" key="1">
    <citation type="submission" date="2017-12" db="EMBL/GenBank/DDBJ databases">
        <title>Streptomyces populusis sp. nov., a novel endophytic actinobacterium isolated from stems of Populus adenopoda Maxim.</title>
        <authorList>
            <person name="Wang Z."/>
        </authorList>
    </citation>
    <scope>NUCLEOTIDE SEQUENCE [LARGE SCALE GENOMIC DNA]</scope>
    <source>
        <strain evidence="2 3">A249</strain>
    </source>
</reference>
<dbReference type="EMBL" id="PJOS01000115">
    <property type="protein sequence ID" value="PKT68364.1"/>
    <property type="molecule type" value="Genomic_DNA"/>
</dbReference>
<gene>
    <name evidence="2" type="ORF">CW362_35500</name>
</gene>
<evidence type="ECO:0000256" key="1">
    <source>
        <dbReference type="SAM" id="MobiDB-lite"/>
    </source>
</evidence>
<dbReference type="AlphaFoldDB" id="A0A2I0SEK3"/>
<proteinExistence type="predicted"/>
<keyword evidence="3" id="KW-1185">Reference proteome</keyword>
<protein>
    <submittedName>
        <fullName evidence="2">Uncharacterized protein</fullName>
    </submittedName>
</protein>
<evidence type="ECO:0000313" key="3">
    <source>
        <dbReference type="Proteomes" id="UP000236178"/>
    </source>
</evidence>
<dbReference type="RefSeq" id="WP_103553726.1">
    <property type="nucleotide sequence ID" value="NZ_KZ626953.1"/>
</dbReference>
<accession>A0A2I0SEK3</accession>
<organism evidence="2 3">
    <name type="scientific">Streptomyces populi</name>
    <dbReference type="NCBI Taxonomy" id="2058924"/>
    <lineage>
        <taxon>Bacteria</taxon>
        <taxon>Bacillati</taxon>
        <taxon>Actinomycetota</taxon>
        <taxon>Actinomycetes</taxon>
        <taxon>Kitasatosporales</taxon>
        <taxon>Streptomycetaceae</taxon>
        <taxon>Streptomyces</taxon>
    </lineage>
</organism>
<comment type="caution">
    <text evidence="2">The sequence shown here is derived from an EMBL/GenBank/DDBJ whole genome shotgun (WGS) entry which is preliminary data.</text>
</comment>
<dbReference type="Proteomes" id="UP000236178">
    <property type="component" value="Unassembled WGS sequence"/>
</dbReference>
<name>A0A2I0SEK3_9ACTN</name>
<feature type="region of interest" description="Disordered" evidence="1">
    <location>
        <begin position="24"/>
        <end position="58"/>
    </location>
</feature>